<comment type="caution">
    <text evidence="1">The sequence shown here is derived from an EMBL/GenBank/DDBJ whole genome shotgun (WGS) entry which is preliminary data.</text>
</comment>
<dbReference type="EMBL" id="VSRR010000769">
    <property type="protein sequence ID" value="MPC19426.1"/>
    <property type="molecule type" value="Genomic_DNA"/>
</dbReference>
<gene>
    <name evidence="1" type="ORF">E2C01_012340</name>
</gene>
<accession>A0A5B7DE98</accession>
<evidence type="ECO:0000313" key="1">
    <source>
        <dbReference type="EMBL" id="MPC19426.1"/>
    </source>
</evidence>
<dbReference type="Proteomes" id="UP000324222">
    <property type="component" value="Unassembled WGS sequence"/>
</dbReference>
<reference evidence="1 2" key="1">
    <citation type="submission" date="2019-05" db="EMBL/GenBank/DDBJ databases">
        <title>Another draft genome of Portunus trituberculatus and its Hox gene families provides insights of decapod evolution.</title>
        <authorList>
            <person name="Jeong J.-H."/>
            <person name="Song I."/>
            <person name="Kim S."/>
            <person name="Choi T."/>
            <person name="Kim D."/>
            <person name="Ryu S."/>
            <person name="Kim W."/>
        </authorList>
    </citation>
    <scope>NUCLEOTIDE SEQUENCE [LARGE SCALE GENOMIC DNA]</scope>
    <source>
        <tissue evidence="1">Muscle</tissue>
    </source>
</reference>
<name>A0A5B7DE98_PORTR</name>
<keyword evidence="2" id="KW-1185">Reference proteome</keyword>
<organism evidence="1 2">
    <name type="scientific">Portunus trituberculatus</name>
    <name type="common">Swimming crab</name>
    <name type="synonym">Neptunus trituberculatus</name>
    <dbReference type="NCBI Taxonomy" id="210409"/>
    <lineage>
        <taxon>Eukaryota</taxon>
        <taxon>Metazoa</taxon>
        <taxon>Ecdysozoa</taxon>
        <taxon>Arthropoda</taxon>
        <taxon>Crustacea</taxon>
        <taxon>Multicrustacea</taxon>
        <taxon>Malacostraca</taxon>
        <taxon>Eumalacostraca</taxon>
        <taxon>Eucarida</taxon>
        <taxon>Decapoda</taxon>
        <taxon>Pleocyemata</taxon>
        <taxon>Brachyura</taxon>
        <taxon>Eubrachyura</taxon>
        <taxon>Portunoidea</taxon>
        <taxon>Portunidae</taxon>
        <taxon>Portuninae</taxon>
        <taxon>Portunus</taxon>
    </lineage>
</organism>
<protein>
    <submittedName>
        <fullName evidence="1">Uncharacterized protein</fullName>
    </submittedName>
</protein>
<sequence>MRDMGEDEAMKFVVQECERSFRSKGRFSSDPEPSITSIPRRGLLAKVKLFQAATRRRLEKVKKQLQATGGVHSGNVCRSVSSGLRRRFTFASSPGRGNSCSTSRTKNILYKFLLHQARHFFTTSVYIQFLT</sequence>
<evidence type="ECO:0000313" key="2">
    <source>
        <dbReference type="Proteomes" id="UP000324222"/>
    </source>
</evidence>
<proteinExistence type="predicted"/>
<dbReference type="AlphaFoldDB" id="A0A5B7DE98"/>